<proteinExistence type="inferred from homology"/>
<dbReference type="AlphaFoldDB" id="A0A0E0KNR7"/>
<feature type="transmembrane region" description="Helical" evidence="6">
    <location>
        <begin position="92"/>
        <end position="113"/>
    </location>
</feature>
<reference evidence="7" key="2">
    <citation type="submission" date="2018-05" db="EMBL/GenBank/DDBJ databases">
        <title>OpunRS2 (Oryza punctata Reference Sequence Version 2).</title>
        <authorList>
            <person name="Zhang J."/>
            <person name="Kudrna D."/>
            <person name="Lee S."/>
            <person name="Talag J."/>
            <person name="Welchert J."/>
            <person name="Wing R.A."/>
        </authorList>
    </citation>
    <scope>NUCLEOTIDE SEQUENCE [LARGE SCALE GENOMIC DNA]</scope>
</reference>
<dbReference type="OMA" id="CGYKFKN"/>
<dbReference type="STRING" id="4537.A0A0E0KNR7"/>
<reference evidence="7" key="1">
    <citation type="submission" date="2015-04" db="UniProtKB">
        <authorList>
            <consortium name="EnsemblPlants"/>
        </authorList>
    </citation>
    <scope>IDENTIFICATION</scope>
</reference>
<feature type="transmembrane region" description="Helical" evidence="6">
    <location>
        <begin position="59"/>
        <end position="80"/>
    </location>
</feature>
<evidence type="ECO:0000256" key="2">
    <source>
        <dbReference type="ARBA" id="ARBA00006840"/>
    </source>
</evidence>
<evidence type="ECO:0000256" key="4">
    <source>
        <dbReference type="ARBA" id="ARBA00022989"/>
    </source>
</evidence>
<keyword evidence="3 6" id="KW-0812">Transmembrane</keyword>
<dbReference type="InterPro" id="IPR018499">
    <property type="entry name" value="Tetraspanin/Peripherin"/>
</dbReference>
<keyword evidence="8" id="KW-1185">Reference proteome</keyword>
<dbReference type="PANTHER" id="PTHR32191">
    <property type="entry name" value="TETRASPANIN-8-RELATED"/>
    <property type="match status" value="1"/>
</dbReference>
<evidence type="ECO:0000256" key="6">
    <source>
        <dbReference type="SAM" id="Phobius"/>
    </source>
</evidence>
<sequence length="294" mass="32087">MVSAIEELAKFRRMNGQERSSAIRVMLVVMAFKASLIMLCGAIYLVLVHNISAVCSRVILWPIIAIGLFALAISSMGCYGMVRRDEACKRDYLAGLAVVILAVLGFVIFGFVATGGIDVGVVKAREYNLGDYSGWLRGRVADPRYWATISACLRDKHACDGMSQLVLDPNTGTYVPEHSWAKEHDMGDGPMPVESGCCKPPSSCAFTYVNGTTWIPTPGAPAVATNDDCSRWSNDQQTLCLQCDSCKAGFLDDTKKGWSVVAVFLVVVLILLIITFPNQVRAMSDNDPRYPLLE</sequence>
<dbReference type="GO" id="GO:0009734">
    <property type="term" value="P:auxin-activated signaling pathway"/>
    <property type="evidence" value="ECO:0007669"/>
    <property type="project" value="InterPro"/>
</dbReference>
<evidence type="ECO:0000256" key="1">
    <source>
        <dbReference type="ARBA" id="ARBA00004141"/>
    </source>
</evidence>
<dbReference type="HOGENOM" id="CLU_066970_0_0_1"/>
<evidence type="ECO:0008006" key="9">
    <source>
        <dbReference type="Google" id="ProtNLM"/>
    </source>
</evidence>
<dbReference type="Proteomes" id="UP000026962">
    <property type="component" value="Chromosome 4"/>
</dbReference>
<feature type="transmembrane region" description="Helical" evidence="6">
    <location>
        <begin position="257"/>
        <end position="276"/>
    </location>
</feature>
<dbReference type="GO" id="GO:0016020">
    <property type="term" value="C:membrane"/>
    <property type="evidence" value="ECO:0007669"/>
    <property type="project" value="UniProtKB-SubCell"/>
</dbReference>
<comment type="subcellular location">
    <subcellularLocation>
        <location evidence="1">Membrane</location>
        <topology evidence="1">Multi-pass membrane protein</topology>
    </subcellularLocation>
</comment>
<keyword evidence="4 6" id="KW-1133">Transmembrane helix</keyword>
<evidence type="ECO:0000313" key="8">
    <source>
        <dbReference type="Proteomes" id="UP000026962"/>
    </source>
</evidence>
<dbReference type="Pfam" id="PF00335">
    <property type="entry name" value="Tetraspanin"/>
    <property type="match status" value="1"/>
</dbReference>
<dbReference type="eggNOG" id="ENOG502QU76">
    <property type="taxonomic scope" value="Eukaryota"/>
</dbReference>
<accession>A0A0E0KNR7</accession>
<keyword evidence="5 6" id="KW-0472">Membrane</keyword>
<evidence type="ECO:0000256" key="3">
    <source>
        <dbReference type="ARBA" id="ARBA00022692"/>
    </source>
</evidence>
<protein>
    <recommendedName>
        <fullName evidence="9">Tetraspanin</fullName>
    </recommendedName>
</protein>
<evidence type="ECO:0000256" key="5">
    <source>
        <dbReference type="ARBA" id="ARBA00023136"/>
    </source>
</evidence>
<dbReference type="Gramene" id="OPUNC04G05500.1">
    <property type="protein sequence ID" value="OPUNC04G05500.1"/>
    <property type="gene ID" value="OPUNC04G05500"/>
</dbReference>
<name>A0A0E0KNR7_ORYPU</name>
<comment type="similarity">
    <text evidence="2">Belongs to the tetraspanin (TM4SF) family.</text>
</comment>
<organism evidence="7">
    <name type="scientific">Oryza punctata</name>
    <name type="common">Red rice</name>
    <dbReference type="NCBI Taxonomy" id="4537"/>
    <lineage>
        <taxon>Eukaryota</taxon>
        <taxon>Viridiplantae</taxon>
        <taxon>Streptophyta</taxon>
        <taxon>Embryophyta</taxon>
        <taxon>Tracheophyta</taxon>
        <taxon>Spermatophyta</taxon>
        <taxon>Magnoliopsida</taxon>
        <taxon>Liliopsida</taxon>
        <taxon>Poales</taxon>
        <taxon>Poaceae</taxon>
        <taxon>BOP clade</taxon>
        <taxon>Oryzoideae</taxon>
        <taxon>Oryzeae</taxon>
        <taxon>Oryzinae</taxon>
        <taxon>Oryza</taxon>
    </lineage>
</organism>
<feature type="transmembrane region" description="Helical" evidence="6">
    <location>
        <begin position="21"/>
        <end position="47"/>
    </location>
</feature>
<dbReference type="InterPro" id="IPR044991">
    <property type="entry name" value="TET_plant"/>
</dbReference>
<dbReference type="EnsemblPlants" id="OPUNC04G05500.1">
    <property type="protein sequence ID" value="OPUNC04G05500.1"/>
    <property type="gene ID" value="OPUNC04G05500"/>
</dbReference>
<evidence type="ECO:0000313" key="7">
    <source>
        <dbReference type="EnsemblPlants" id="OPUNC04G05500.1"/>
    </source>
</evidence>